<comment type="caution">
    <text evidence="1">The sequence shown here is derived from an EMBL/GenBank/DDBJ whole genome shotgun (WGS) entry which is preliminary data.</text>
</comment>
<proteinExistence type="predicted"/>
<dbReference type="GO" id="GO:0005975">
    <property type="term" value="P:carbohydrate metabolic process"/>
    <property type="evidence" value="ECO:0007669"/>
    <property type="project" value="InterPro"/>
</dbReference>
<dbReference type="AlphaFoldDB" id="A0A4Y9R6F6"/>
<dbReference type="CDD" id="cd10787">
    <property type="entry name" value="LamB_YcsF_like"/>
    <property type="match status" value="1"/>
</dbReference>
<dbReference type="PANTHER" id="PTHR30292:SF0">
    <property type="entry name" value="5-OXOPROLINASE SUBUNIT A"/>
    <property type="match status" value="1"/>
</dbReference>
<dbReference type="SUPFAM" id="SSF88713">
    <property type="entry name" value="Glycoside hydrolase/deacetylase"/>
    <property type="match status" value="1"/>
</dbReference>
<protein>
    <submittedName>
        <fullName evidence="1">LamB/YcsF family protein</fullName>
    </submittedName>
</protein>
<dbReference type="PANTHER" id="PTHR30292">
    <property type="entry name" value="UNCHARACTERIZED PROTEIN YBGL-RELATED"/>
    <property type="match status" value="1"/>
</dbReference>
<dbReference type="InterPro" id="IPR005501">
    <property type="entry name" value="LamB/YcsF/PxpA-like"/>
</dbReference>
<dbReference type="EMBL" id="SPQZ01000001">
    <property type="protein sequence ID" value="TFW00140.1"/>
    <property type="molecule type" value="Genomic_DNA"/>
</dbReference>
<keyword evidence="2" id="KW-1185">Reference proteome</keyword>
<reference evidence="1 2" key="1">
    <citation type="journal article" date="2018" name="J. Microbiol.">
        <title>Leifsonia flava sp. nov., a novel actinobacterium isolated from the rhizosphere of Aquilegia viridiflora.</title>
        <authorList>
            <person name="Cai Y."/>
            <person name="Tao W.Z."/>
            <person name="Ma Y.J."/>
            <person name="Cheng J."/>
            <person name="Zhang M.Y."/>
            <person name="Zhang Y.X."/>
        </authorList>
    </citation>
    <scope>NUCLEOTIDE SEQUENCE [LARGE SCALE GENOMIC DNA]</scope>
    <source>
        <strain evidence="1 2">SYP-B2174</strain>
    </source>
</reference>
<dbReference type="NCBIfam" id="NF003816">
    <property type="entry name" value="PRK05406.1-5"/>
    <property type="match status" value="1"/>
</dbReference>
<dbReference type="InterPro" id="IPR011330">
    <property type="entry name" value="Glyco_hydro/deAcase_b/a-brl"/>
</dbReference>
<gene>
    <name evidence="1" type="ORF">E4M00_02825</name>
</gene>
<dbReference type="RefSeq" id="WP_135118975.1">
    <property type="nucleotide sequence ID" value="NZ_SPQZ01000001.1"/>
</dbReference>
<evidence type="ECO:0000313" key="2">
    <source>
        <dbReference type="Proteomes" id="UP000298127"/>
    </source>
</evidence>
<dbReference type="Proteomes" id="UP000298127">
    <property type="component" value="Unassembled WGS sequence"/>
</dbReference>
<dbReference type="Gene3D" id="3.20.20.370">
    <property type="entry name" value="Glycoside hydrolase/deacetylase"/>
    <property type="match status" value="1"/>
</dbReference>
<sequence length="254" mass="26357">MEGVSDIIDLNCDLGEGVGDDAALFPLITSANIACGFHAGDAETIAESCRLAVLNGVAIGAHPSYNDREGFGRRALEVDDATLLVEWSVQIDAVRVAAAEAGGVLAYVKPHGALYNRLQVDDHLARLFSSKMARANSGDIDVALLGLPDSALERASTREGIDYVPEAFADRAYLPDGSLAPRSLPGALIADVDLVAERAVAIATGRGIRAIDGSRIAIRASSLCLHGDTPGAPALAAAVREALADANVDIRSFA</sequence>
<accession>A0A4Y9R6F6</accession>
<organism evidence="1 2">
    <name type="scientific">Orlajensenia leifsoniae</name>
    <dbReference type="NCBI Taxonomy" id="2561933"/>
    <lineage>
        <taxon>Bacteria</taxon>
        <taxon>Bacillati</taxon>
        <taxon>Actinomycetota</taxon>
        <taxon>Actinomycetes</taxon>
        <taxon>Micrococcales</taxon>
        <taxon>Microbacteriaceae</taxon>
        <taxon>Orlajensenia</taxon>
    </lineage>
</organism>
<evidence type="ECO:0000313" key="1">
    <source>
        <dbReference type="EMBL" id="TFW00140.1"/>
    </source>
</evidence>
<name>A0A4Y9R6F6_9MICO</name>
<dbReference type="NCBIfam" id="NF003814">
    <property type="entry name" value="PRK05406.1-3"/>
    <property type="match status" value="1"/>
</dbReference>
<dbReference type="Pfam" id="PF03746">
    <property type="entry name" value="LamB_YcsF"/>
    <property type="match status" value="1"/>
</dbReference>